<evidence type="ECO:0000256" key="1">
    <source>
        <dbReference type="SAM" id="MobiDB-lite"/>
    </source>
</evidence>
<dbReference type="Proteomes" id="UP000198928">
    <property type="component" value="Unassembled WGS sequence"/>
</dbReference>
<organism evidence="2 3">
    <name type="scientific">Streptomyces pini</name>
    <dbReference type="NCBI Taxonomy" id="1520580"/>
    <lineage>
        <taxon>Bacteria</taxon>
        <taxon>Bacillati</taxon>
        <taxon>Actinomycetota</taxon>
        <taxon>Actinomycetes</taxon>
        <taxon>Kitasatosporales</taxon>
        <taxon>Streptomycetaceae</taxon>
        <taxon>Streptomyces</taxon>
    </lineage>
</organism>
<dbReference type="InterPro" id="IPR046037">
    <property type="entry name" value="DUF5995"/>
</dbReference>
<proteinExistence type="predicted"/>
<gene>
    <name evidence="2" type="ORF">SAMN05192584_10617</name>
</gene>
<name>A0A1I3ZHC7_9ACTN</name>
<keyword evidence="3" id="KW-1185">Reference proteome</keyword>
<evidence type="ECO:0000313" key="3">
    <source>
        <dbReference type="Proteomes" id="UP000198928"/>
    </source>
</evidence>
<evidence type="ECO:0000313" key="2">
    <source>
        <dbReference type="EMBL" id="SFK43432.1"/>
    </source>
</evidence>
<feature type="compositionally biased region" description="Low complexity" evidence="1">
    <location>
        <begin position="262"/>
        <end position="277"/>
    </location>
</feature>
<dbReference type="Pfam" id="PF19458">
    <property type="entry name" value="DUF5995"/>
    <property type="match status" value="1"/>
</dbReference>
<accession>A0A1I3ZHC7</accession>
<sequence length="277" mass="29314">MTQSGSAAGPAAADRTDQAGGAEGMDGVIARMRALQEELPPHDGVAAFNRVYLAVTLSVRHSLVDGLLPRPRSAAALAAVFAGRYPAAVDLAAAGGPVPACWRPLFRARHHTGVHPAQFALAGVNAHIGYDLALAVVDTARAHGCEPSALQGAFDRIGDVLVELEERIREDLAPGPGPLDVADPLTHLIAGWNMERARDSAWSAARLLWSMRRLPELAEEFTRRLDTGVGLVGRFLLTPLERRPDARRERSLQASGCASRPSWTAQSSGSSTGAISS</sequence>
<dbReference type="EMBL" id="FOSG01000006">
    <property type="protein sequence ID" value="SFK43432.1"/>
    <property type="molecule type" value="Genomic_DNA"/>
</dbReference>
<feature type="region of interest" description="Disordered" evidence="1">
    <location>
        <begin position="244"/>
        <end position="277"/>
    </location>
</feature>
<feature type="region of interest" description="Disordered" evidence="1">
    <location>
        <begin position="1"/>
        <end position="22"/>
    </location>
</feature>
<dbReference type="AlphaFoldDB" id="A0A1I3ZHC7"/>
<reference evidence="3" key="1">
    <citation type="submission" date="2016-10" db="EMBL/GenBank/DDBJ databases">
        <authorList>
            <person name="Varghese N."/>
            <person name="Submissions S."/>
        </authorList>
    </citation>
    <scope>NUCLEOTIDE SEQUENCE [LARGE SCALE GENOMIC DNA]</scope>
    <source>
        <strain evidence="3">PL19</strain>
    </source>
</reference>
<protein>
    <submittedName>
        <fullName evidence="2">Uncharacterized protein</fullName>
    </submittedName>
</protein>